<dbReference type="Proteomes" id="UP001652624">
    <property type="component" value="Chromosome 16"/>
</dbReference>
<protein>
    <submittedName>
        <fullName evidence="3">Collagen alpha-1(I) chain-like isoform X1</fullName>
    </submittedName>
</protein>
<evidence type="ECO:0000256" key="1">
    <source>
        <dbReference type="SAM" id="MobiDB-lite"/>
    </source>
</evidence>
<feature type="compositionally biased region" description="Polar residues" evidence="1">
    <location>
        <begin position="1"/>
        <end position="11"/>
    </location>
</feature>
<organism evidence="2 3">
    <name type="scientific">Erinaceus europaeus</name>
    <name type="common">Western European hedgehog</name>
    <dbReference type="NCBI Taxonomy" id="9365"/>
    <lineage>
        <taxon>Eukaryota</taxon>
        <taxon>Metazoa</taxon>
        <taxon>Chordata</taxon>
        <taxon>Craniata</taxon>
        <taxon>Vertebrata</taxon>
        <taxon>Euteleostomi</taxon>
        <taxon>Mammalia</taxon>
        <taxon>Eutheria</taxon>
        <taxon>Laurasiatheria</taxon>
        <taxon>Eulipotyphla</taxon>
        <taxon>Erinaceidae</taxon>
        <taxon>Erinaceinae</taxon>
        <taxon>Erinaceus</taxon>
    </lineage>
</organism>
<feature type="region of interest" description="Disordered" evidence="1">
    <location>
        <begin position="185"/>
        <end position="213"/>
    </location>
</feature>
<dbReference type="RefSeq" id="XP_060030792.1">
    <property type="nucleotide sequence ID" value="XM_060174809.1"/>
</dbReference>
<reference evidence="3" key="1">
    <citation type="submission" date="2025-08" db="UniProtKB">
        <authorList>
            <consortium name="RefSeq"/>
        </authorList>
    </citation>
    <scope>IDENTIFICATION</scope>
</reference>
<name>A0ABM3W2J0_ERIEU</name>
<evidence type="ECO:0000313" key="3">
    <source>
        <dbReference type="RefSeq" id="XP_060030792.1"/>
    </source>
</evidence>
<evidence type="ECO:0000313" key="2">
    <source>
        <dbReference type="Proteomes" id="UP001652624"/>
    </source>
</evidence>
<keyword evidence="2" id="KW-1185">Reference proteome</keyword>
<accession>A0ABM3W2J0</accession>
<feature type="region of interest" description="Disordered" evidence="1">
    <location>
        <begin position="1"/>
        <end position="172"/>
    </location>
</feature>
<sequence>MQFQRSGSKSLPSHLPGETSGVPGVAEGVPGSRRVEFRPMGTSVVSSRCAPPGSHSQSDAGPPGWVAGQRRWPWDSPSPGPAFAEGRSRPVGRPAASGVLETAEPGSRRHSRQQGAPQRPPHWPLGPWGPRTSAGQPQGPEIPRGWLRLPGDPEETPPPPAAVSGCKTHPPPPIFLLRLPSSRGRRAGSLAAGSQRQVGYRDSGGPEPRPPVTCEDSDSDLMIVPSRGGWHLPCFRIPSPRLDLRDRPRWRSRGFCGTARTMEIPGFFVLPLPPGFTALSFISMIYMPLCEKHES</sequence>
<dbReference type="GeneID" id="132533427"/>
<gene>
    <name evidence="3" type="primary">LOC132533427</name>
</gene>
<proteinExistence type="predicted"/>